<proteinExistence type="predicted"/>
<dbReference type="FunFam" id="2.20.25.80:FF:000006">
    <property type="entry name" value="WRKY transcription factor"/>
    <property type="match status" value="1"/>
</dbReference>
<dbReference type="SUPFAM" id="SSF118290">
    <property type="entry name" value="WRKY DNA-binding domain"/>
    <property type="match status" value="1"/>
</dbReference>
<dbReference type="Proteomes" id="UP000734854">
    <property type="component" value="Unassembled WGS sequence"/>
</dbReference>
<reference evidence="9 10" key="1">
    <citation type="submission" date="2020-08" db="EMBL/GenBank/DDBJ databases">
        <title>Plant Genome Project.</title>
        <authorList>
            <person name="Zhang R.-G."/>
        </authorList>
    </citation>
    <scope>NUCLEOTIDE SEQUENCE [LARGE SCALE GENOMIC DNA]</scope>
    <source>
        <tissue evidence="9">Rhizome</tissue>
    </source>
</reference>
<evidence type="ECO:0000259" key="8">
    <source>
        <dbReference type="PROSITE" id="PS50811"/>
    </source>
</evidence>
<evidence type="ECO:0000256" key="1">
    <source>
        <dbReference type="ARBA" id="ARBA00004123"/>
    </source>
</evidence>
<dbReference type="EMBL" id="JACMSC010000005">
    <property type="protein sequence ID" value="KAG6521539.1"/>
    <property type="molecule type" value="Genomic_DNA"/>
</dbReference>
<comment type="subcellular location">
    <subcellularLocation>
        <location evidence="1">Nucleus</location>
    </subcellularLocation>
</comment>
<evidence type="ECO:0000256" key="3">
    <source>
        <dbReference type="ARBA" id="ARBA00023015"/>
    </source>
</evidence>
<comment type="caution">
    <text evidence="9">The sequence shown here is derived from an EMBL/GenBank/DDBJ whole genome shotgun (WGS) entry which is preliminary data.</text>
</comment>
<sequence length="281" mass="31435">MARGGDESEANWVGEWLNDNTRSLFIAGEGHGPGDSAFRAAEMCCRCGFYMLTYSIAGETVSLIPILSCRVSTPEMSLASKLDSKYTLRMKMCGTGLADDGYKWRKYGQKSIKNSPNPRSYYKCTNPRCSAKKQVERSSEDPEMLIVTYEGLHLHYTAQFLLSQTQDYFTYTAKKPKCTTILQPDVPMYQSLGTDQRGPNDELERSTKNAADDRMQNCILEDVVHRSQGLLEDVVPLLVRKPVVSAASSEDHNLSTRSPSSTRSWSPVSSYLDMNIFSSIL</sequence>
<evidence type="ECO:0000313" key="10">
    <source>
        <dbReference type="Proteomes" id="UP000734854"/>
    </source>
</evidence>
<dbReference type="Pfam" id="PF03106">
    <property type="entry name" value="WRKY"/>
    <property type="match status" value="1"/>
</dbReference>
<organism evidence="9 10">
    <name type="scientific">Zingiber officinale</name>
    <name type="common">Ginger</name>
    <name type="synonym">Amomum zingiber</name>
    <dbReference type="NCBI Taxonomy" id="94328"/>
    <lineage>
        <taxon>Eukaryota</taxon>
        <taxon>Viridiplantae</taxon>
        <taxon>Streptophyta</taxon>
        <taxon>Embryophyta</taxon>
        <taxon>Tracheophyta</taxon>
        <taxon>Spermatophyta</taxon>
        <taxon>Magnoliopsida</taxon>
        <taxon>Liliopsida</taxon>
        <taxon>Zingiberales</taxon>
        <taxon>Zingiberaceae</taxon>
        <taxon>Zingiber</taxon>
    </lineage>
</organism>
<accession>A0A8J5H8J3</accession>
<evidence type="ECO:0000256" key="2">
    <source>
        <dbReference type="ARBA" id="ARBA00022737"/>
    </source>
</evidence>
<evidence type="ECO:0000256" key="4">
    <source>
        <dbReference type="ARBA" id="ARBA00023125"/>
    </source>
</evidence>
<dbReference type="SMART" id="SM00774">
    <property type="entry name" value="WRKY"/>
    <property type="match status" value="1"/>
</dbReference>
<keyword evidence="6" id="KW-0539">Nucleus</keyword>
<keyword evidence="4" id="KW-0238">DNA-binding</keyword>
<keyword evidence="3" id="KW-0805">Transcription regulation</keyword>
<protein>
    <recommendedName>
        <fullName evidence="8">WRKY domain-containing protein</fullName>
    </recommendedName>
</protein>
<feature type="compositionally biased region" description="Basic and acidic residues" evidence="7">
    <location>
        <begin position="198"/>
        <end position="210"/>
    </location>
</feature>
<dbReference type="PANTHER" id="PTHR31221">
    <property type="entry name" value="WRKY TRANSCRIPTION FACTOR PROTEIN 1-RELATED"/>
    <property type="match status" value="1"/>
</dbReference>
<keyword evidence="2" id="KW-0677">Repeat</keyword>
<dbReference type="GO" id="GO:0005634">
    <property type="term" value="C:nucleus"/>
    <property type="evidence" value="ECO:0007669"/>
    <property type="project" value="UniProtKB-SubCell"/>
</dbReference>
<gene>
    <name evidence="9" type="ORF">ZIOFF_018662</name>
</gene>
<feature type="region of interest" description="Disordered" evidence="7">
    <location>
        <begin position="191"/>
        <end position="210"/>
    </location>
</feature>
<keyword evidence="10" id="KW-1185">Reference proteome</keyword>
<dbReference type="GO" id="GO:0043565">
    <property type="term" value="F:sequence-specific DNA binding"/>
    <property type="evidence" value="ECO:0007669"/>
    <property type="project" value="InterPro"/>
</dbReference>
<dbReference type="InterPro" id="IPR044810">
    <property type="entry name" value="WRKY_plant"/>
</dbReference>
<name>A0A8J5H8J3_ZINOF</name>
<dbReference type="PROSITE" id="PS50811">
    <property type="entry name" value="WRKY"/>
    <property type="match status" value="1"/>
</dbReference>
<keyword evidence="5" id="KW-0804">Transcription</keyword>
<dbReference type="Gene3D" id="2.20.25.80">
    <property type="entry name" value="WRKY domain"/>
    <property type="match status" value="1"/>
</dbReference>
<evidence type="ECO:0000256" key="7">
    <source>
        <dbReference type="SAM" id="MobiDB-lite"/>
    </source>
</evidence>
<dbReference type="GO" id="GO:0003700">
    <property type="term" value="F:DNA-binding transcription factor activity"/>
    <property type="evidence" value="ECO:0007669"/>
    <property type="project" value="InterPro"/>
</dbReference>
<evidence type="ECO:0000256" key="5">
    <source>
        <dbReference type="ARBA" id="ARBA00023163"/>
    </source>
</evidence>
<feature type="domain" description="WRKY" evidence="8">
    <location>
        <begin position="93"/>
        <end position="158"/>
    </location>
</feature>
<dbReference type="InterPro" id="IPR003657">
    <property type="entry name" value="WRKY_dom"/>
</dbReference>
<evidence type="ECO:0000313" key="9">
    <source>
        <dbReference type="EMBL" id="KAG6521539.1"/>
    </source>
</evidence>
<dbReference type="PANTHER" id="PTHR31221:SF42">
    <property type="entry name" value="WRKY TRANSCRIPTION FACTOR 49-RELATED"/>
    <property type="match status" value="1"/>
</dbReference>
<evidence type="ECO:0000256" key="6">
    <source>
        <dbReference type="ARBA" id="ARBA00023242"/>
    </source>
</evidence>
<dbReference type="AlphaFoldDB" id="A0A8J5H8J3"/>
<dbReference type="InterPro" id="IPR036576">
    <property type="entry name" value="WRKY_dom_sf"/>
</dbReference>